<evidence type="ECO:0000313" key="7">
    <source>
        <dbReference type="EMBL" id="MEJ8847444.1"/>
    </source>
</evidence>
<evidence type="ECO:0000259" key="6">
    <source>
        <dbReference type="Pfam" id="PF02656"/>
    </source>
</evidence>
<keyword evidence="3 5" id="KW-1133">Transmembrane helix</keyword>
<evidence type="ECO:0000256" key="4">
    <source>
        <dbReference type="ARBA" id="ARBA00023136"/>
    </source>
</evidence>
<feature type="transmembrane region" description="Helical" evidence="5">
    <location>
        <begin position="36"/>
        <end position="58"/>
    </location>
</feature>
<evidence type="ECO:0000256" key="1">
    <source>
        <dbReference type="ARBA" id="ARBA00004127"/>
    </source>
</evidence>
<gene>
    <name evidence="7" type="ORF">WKW82_12355</name>
</gene>
<dbReference type="EMBL" id="JBBKZT010000005">
    <property type="protein sequence ID" value="MEJ8847444.1"/>
    <property type="molecule type" value="Genomic_DNA"/>
</dbReference>
<evidence type="ECO:0000256" key="3">
    <source>
        <dbReference type="ARBA" id="ARBA00022989"/>
    </source>
</evidence>
<sequence>MRDPGLQPERTAMAWTRTAISAMVCAVVYLKLAFSAHSLLLGVGGTVLLFGALGLVLISMRRRVDLVDVNKRAAPAGHLLKWTAVIVCIGAMASTAAALV</sequence>
<proteinExistence type="predicted"/>
<accession>A0ABU8WKJ5</accession>
<comment type="caution">
    <text evidence="7">The sequence shown here is derived from an EMBL/GenBank/DDBJ whole genome shotgun (WGS) entry which is preliminary data.</text>
</comment>
<reference evidence="7 8" key="1">
    <citation type="submission" date="2024-03" db="EMBL/GenBank/DDBJ databases">
        <title>Novel species of the genus Variovorax.</title>
        <authorList>
            <person name="Liu Q."/>
            <person name="Xin Y.-H."/>
        </authorList>
    </citation>
    <scope>NUCLEOTIDE SEQUENCE [LARGE SCALE GENOMIC DNA]</scope>
    <source>
        <strain evidence="7 8">KACC 18900</strain>
    </source>
</reference>
<feature type="transmembrane region" description="Helical" evidence="5">
    <location>
        <begin position="79"/>
        <end position="99"/>
    </location>
</feature>
<organism evidence="7 8">
    <name type="scientific">Variovorax rhizosphaerae</name>
    <dbReference type="NCBI Taxonomy" id="1836200"/>
    <lineage>
        <taxon>Bacteria</taxon>
        <taxon>Pseudomonadati</taxon>
        <taxon>Pseudomonadota</taxon>
        <taxon>Betaproteobacteria</taxon>
        <taxon>Burkholderiales</taxon>
        <taxon>Comamonadaceae</taxon>
        <taxon>Variovorax</taxon>
    </lineage>
</organism>
<dbReference type="Proteomes" id="UP001385892">
    <property type="component" value="Unassembled WGS sequence"/>
</dbReference>
<feature type="transmembrane region" description="Helical" evidence="5">
    <location>
        <begin position="12"/>
        <end position="30"/>
    </location>
</feature>
<evidence type="ECO:0000256" key="2">
    <source>
        <dbReference type="ARBA" id="ARBA00022692"/>
    </source>
</evidence>
<evidence type="ECO:0000256" key="5">
    <source>
        <dbReference type="SAM" id="Phobius"/>
    </source>
</evidence>
<comment type="subcellular location">
    <subcellularLocation>
        <location evidence="1">Endomembrane system</location>
        <topology evidence="1">Multi-pass membrane protein</topology>
    </subcellularLocation>
</comment>
<keyword evidence="8" id="KW-1185">Reference proteome</keyword>
<dbReference type="RefSeq" id="WP_340342582.1">
    <property type="nucleotide sequence ID" value="NZ_JBBKZT010000005.1"/>
</dbReference>
<dbReference type="Pfam" id="PF02656">
    <property type="entry name" value="DUF202"/>
    <property type="match status" value="1"/>
</dbReference>
<evidence type="ECO:0000313" key="8">
    <source>
        <dbReference type="Proteomes" id="UP001385892"/>
    </source>
</evidence>
<dbReference type="InterPro" id="IPR003807">
    <property type="entry name" value="DUF202"/>
</dbReference>
<protein>
    <submittedName>
        <fullName evidence="7">DUF202 domain-containing protein</fullName>
    </submittedName>
</protein>
<keyword evidence="2 5" id="KW-0812">Transmembrane</keyword>
<keyword evidence="4 5" id="KW-0472">Membrane</keyword>
<name>A0ABU8WKJ5_9BURK</name>
<feature type="domain" description="DUF202" evidence="6">
    <location>
        <begin position="3"/>
        <end position="62"/>
    </location>
</feature>